<dbReference type="PANTHER" id="PTHR31964">
    <property type="entry name" value="ADENINE NUCLEOTIDE ALPHA HYDROLASES-LIKE SUPERFAMILY PROTEIN"/>
    <property type="match status" value="1"/>
</dbReference>
<keyword evidence="5" id="KW-1185">Reference proteome</keyword>
<feature type="domain" description="UspA" evidence="3">
    <location>
        <begin position="4"/>
        <end position="142"/>
    </location>
</feature>
<dbReference type="PANTHER" id="PTHR31964:SF113">
    <property type="entry name" value="USPA DOMAIN-CONTAINING PROTEIN"/>
    <property type="match status" value="1"/>
</dbReference>
<evidence type="ECO:0000256" key="1">
    <source>
        <dbReference type="ARBA" id="ARBA00008791"/>
    </source>
</evidence>
<evidence type="ECO:0000259" key="3">
    <source>
        <dbReference type="Pfam" id="PF00582"/>
    </source>
</evidence>
<name>A0A838CSM9_9BACI</name>
<dbReference type="EMBL" id="JACEFG010000002">
    <property type="protein sequence ID" value="MBA2174898.1"/>
    <property type="molecule type" value="Genomic_DNA"/>
</dbReference>
<dbReference type="InterPro" id="IPR006015">
    <property type="entry name" value="Universal_stress_UspA"/>
</dbReference>
<gene>
    <name evidence="4" type="ORF">H0266_08335</name>
</gene>
<comment type="caution">
    <text evidence="4">The sequence shown here is derived from an EMBL/GenBank/DDBJ whole genome shotgun (WGS) entry which is preliminary data.</text>
</comment>
<evidence type="ECO:0000256" key="2">
    <source>
        <dbReference type="SAM" id="Coils"/>
    </source>
</evidence>
<organism evidence="4 5">
    <name type="scientific">Halobacillus locisalis</name>
    <dbReference type="NCBI Taxonomy" id="220753"/>
    <lineage>
        <taxon>Bacteria</taxon>
        <taxon>Bacillati</taxon>
        <taxon>Bacillota</taxon>
        <taxon>Bacilli</taxon>
        <taxon>Bacillales</taxon>
        <taxon>Bacillaceae</taxon>
        <taxon>Halobacillus</taxon>
    </lineage>
</organism>
<sequence length="142" mass="15558">MTIKMLVAFDGSELSKQALAEVRNQAVNAEDKEVHIVQVANPAGPSTFAAVSREISKEMAETLEGDMEEVKKELVQEDYRVITKVIVGKDNPGVAICEYAKEQDMDLIIIGNRKLGNVKRLFLGSVSNNVVQNAPCPVLVMK</sequence>
<protein>
    <submittedName>
        <fullName evidence="4">Universal stress protein</fullName>
    </submittedName>
</protein>
<keyword evidence="2" id="KW-0175">Coiled coil</keyword>
<reference evidence="4 5" key="1">
    <citation type="journal article" date="2004" name="Extremophiles">
        <title>Halobacillus locisalis sp. nov., a halophilic bacterium isolated from a marine solar saltern of the Yellow Sea in Korea.</title>
        <authorList>
            <person name="Yoon J.H."/>
            <person name="Kang K.H."/>
            <person name="Oh T.K."/>
            <person name="Park Y.H."/>
        </authorList>
    </citation>
    <scope>NUCLEOTIDE SEQUENCE [LARGE SCALE GENOMIC DNA]</scope>
    <source>
        <strain evidence="4 5">KCTC 3788</strain>
    </source>
</reference>
<dbReference type="Proteomes" id="UP000571017">
    <property type="component" value="Unassembled WGS sequence"/>
</dbReference>
<evidence type="ECO:0000313" key="5">
    <source>
        <dbReference type="Proteomes" id="UP000571017"/>
    </source>
</evidence>
<dbReference type="InterPro" id="IPR014729">
    <property type="entry name" value="Rossmann-like_a/b/a_fold"/>
</dbReference>
<feature type="coiled-coil region" evidence="2">
    <location>
        <begin position="12"/>
        <end position="73"/>
    </location>
</feature>
<dbReference type="AlphaFoldDB" id="A0A838CSM9"/>
<proteinExistence type="inferred from homology"/>
<dbReference type="RefSeq" id="WP_181471953.1">
    <property type="nucleotide sequence ID" value="NZ_JACEFG010000002.1"/>
</dbReference>
<dbReference type="Gene3D" id="3.40.50.620">
    <property type="entry name" value="HUPs"/>
    <property type="match status" value="1"/>
</dbReference>
<dbReference type="CDD" id="cd00293">
    <property type="entry name" value="USP-like"/>
    <property type="match status" value="1"/>
</dbReference>
<dbReference type="SUPFAM" id="SSF52402">
    <property type="entry name" value="Adenine nucleotide alpha hydrolases-like"/>
    <property type="match status" value="1"/>
</dbReference>
<comment type="similarity">
    <text evidence="1">Belongs to the universal stress protein A family.</text>
</comment>
<evidence type="ECO:0000313" key="4">
    <source>
        <dbReference type="EMBL" id="MBA2174898.1"/>
    </source>
</evidence>
<dbReference type="PRINTS" id="PR01438">
    <property type="entry name" value="UNVRSLSTRESS"/>
</dbReference>
<dbReference type="InterPro" id="IPR006016">
    <property type="entry name" value="UspA"/>
</dbReference>
<dbReference type="Pfam" id="PF00582">
    <property type="entry name" value="Usp"/>
    <property type="match status" value="1"/>
</dbReference>
<accession>A0A838CSM9</accession>